<dbReference type="Proteomes" id="UP001642360">
    <property type="component" value="Unassembled WGS sequence"/>
</dbReference>
<dbReference type="PANTHER" id="PTHR33349:SF41">
    <property type="entry name" value="EMB|CAB62594.1"/>
    <property type="match status" value="1"/>
</dbReference>
<feature type="compositionally biased region" description="Low complexity" evidence="1">
    <location>
        <begin position="161"/>
        <end position="185"/>
    </location>
</feature>
<comment type="caution">
    <text evidence="3">The sequence shown here is derived from an EMBL/GenBank/DDBJ whole genome shotgun (WGS) entry which is preliminary data.</text>
</comment>
<dbReference type="SMART" id="SM01054">
    <property type="entry name" value="CaM_binding"/>
    <property type="match status" value="1"/>
</dbReference>
<feature type="compositionally biased region" description="Basic and acidic residues" evidence="1">
    <location>
        <begin position="261"/>
        <end position="287"/>
    </location>
</feature>
<evidence type="ECO:0000313" key="3">
    <source>
        <dbReference type="EMBL" id="CAK9148014.1"/>
    </source>
</evidence>
<dbReference type="PANTHER" id="PTHR33349">
    <property type="entry name" value="EMB|CAB62594.1"/>
    <property type="match status" value="1"/>
</dbReference>
<protein>
    <recommendedName>
        <fullName evidence="2">Calmodulin-binding domain-containing protein</fullName>
    </recommendedName>
</protein>
<accession>A0ABC8RYH1</accession>
<gene>
    <name evidence="3" type="ORF">ILEXP_LOCUS15941</name>
</gene>
<dbReference type="AlphaFoldDB" id="A0ABC8RYH1"/>
<feature type="compositionally biased region" description="Basic and acidic residues" evidence="1">
    <location>
        <begin position="194"/>
        <end position="209"/>
    </location>
</feature>
<feature type="region of interest" description="Disordered" evidence="1">
    <location>
        <begin position="103"/>
        <end position="213"/>
    </location>
</feature>
<proteinExistence type="predicted"/>
<sequence>MGAIQVSPVGVSRTNGEIKISNVMGASKMSKKNDKVPPTIYPSPKPPVKKALSTNPGNSRNPKNMSHPMIETSAKKVETEQPSYEKVPEKTLYVIEPNAENQTMGLAENGGGQIGADVSLSPPSPENEKLRNPQPFTTQLSSSAPLSSNNKDLRRTQNATSNKKSSSFSKKSSSLILLSSKSLRSTQNGSIRTCKSEKQIPDPKIDTKSRPKRVGRIISEDRDCSPQKLKFRRGKVVDIQSINRSPRRLRFRQQKILSENQNDKPATKTRSLRDVVSDGESKGTKSESVKVVLRHQIVEGRKDTQSLFNNVIEETASKLVQTRKSKVKALVGAFETVISLQDRKPQPAISTS</sequence>
<name>A0ABC8RYH1_9AQUA</name>
<feature type="compositionally biased region" description="Polar residues" evidence="1">
    <location>
        <begin position="52"/>
        <end position="64"/>
    </location>
</feature>
<evidence type="ECO:0000259" key="2">
    <source>
        <dbReference type="SMART" id="SM01054"/>
    </source>
</evidence>
<organism evidence="3 4">
    <name type="scientific">Ilex paraguariensis</name>
    <name type="common">yerba mate</name>
    <dbReference type="NCBI Taxonomy" id="185542"/>
    <lineage>
        <taxon>Eukaryota</taxon>
        <taxon>Viridiplantae</taxon>
        <taxon>Streptophyta</taxon>
        <taxon>Embryophyta</taxon>
        <taxon>Tracheophyta</taxon>
        <taxon>Spermatophyta</taxon>
        <taxon>Magnoliopsida</taxon>
        <taxon>eudicotyledons</taxon>
        <taxon>Gunneridae</taxon>
        <taxon>Pentapetalae</taxon>
        <taxon>asterids</taxon>
        <taxon>campanulids</taxon>
        <taxon>Aquifoliales</taxon>
        <taxon>Aquifoliaceae</taxon>
        <taxon>Ilex</taxon>
    </lineage>
</organism>
<feature type="region of interest" description="Disordered" evidence="1">
    <location>
        <begin position="254"/>
        <end position="287"/>
    </location>
</feature>
<dbReference type="InterPro" id="IPR012417">
    <property type="entry name" value="CaM-bd_dom_pln"/>
</dbReference>
<reference evidence="3 4" key="1">
    <citation type="submission" date="2024-02" db="EMBL/GenBank/DDBJ databases">
        <authorList>
            <person name="Vignale AGUSTIN F."/>
            <person name="Sosa J E."/>
            <person name="Modenutti C."/>
        </authorList>
    </citation>
    <scope>NUCLEOTIDE SEQUENCE [LARGE SCALE GENOMIC DNA]</scope>
</reference>
<feature type="compositionally biased region" description="Polar residues" evidence="1">
    <location>
        <begin position="134"/>
        <end position="160"/>
    </location>
</feature>
<dbReference type="EMBL" id="CAUOFW020001724">
    <property type="protein sequence ID" value="CAK9148014.1"/>
    <property type="molecule type" value="Genomic_DNA"/>
</dbReference>
<evidence type="ECO:0000313" key="4">
    <source>
        <dbReference type="Proteomes" id="UP001642360"/>
    </source>
</evidence>
<dbReference type="Pfam" id="PF07839">
    <property type="entry name" value="CaM_binding"/>
    <property type="match status" value="1"/>
</dbReference>
<keyword evidence="4" id="KW-1185">Reference proteome</keyword>
<feature type="domain" description="Calmodulin-binding" evidence="2">
    <location>
        <begin position="225"/>
        <end position="339"/>
    </location>
</feature>
<feature type="region of interest" description="Disordered" evidence="1">
    <location>
        <begin position="24"/>
        <end position="68"/>
    </location>
</feature>
<evidence type="ECO:0000256" key="1">
    <source>
        <dbReference type="SAM" id="MobiDB-lite"/>
    </source>
</evidence>